<feature type="transmembrane region" description="Helical" evidence="5">
    <location>
        <begin position="181"/>
        <end position="201"/>
    </location>
</feature>
<dbReference type="Gene3D" id="3.30.750.24">
    <property type="entry name" value="STAS domain"/>
    <property type="match status" value="1"/>
</dbReference>
<feature type="transmembrane region" description="Helical" evidence="5">
    <location>
        <begin position="230"/>
        <end position="252"/>
    </location>
</feature>
<dbReference type="Pfam" id="PF01740">
    <property type="entry name" value="STAS"/>
    <property type="match status" value="1"/>
</dbReference>
<evidence type="ECO:0000256" key="3">
    <source>
        <dbReference type="ARBA" id="ARBA00022989"/>
    </source>
</evidence>
<dbReference type="GO" id="GO:0055085">
    <property type="term" value="P:transmembrane transport"/>
    <property type="evidence" value="ECO:0007669"/>
    <property type="project" value="InterPro"/>
</dbReference>
<dbReference type="CDD" id="cd07042">
    <property type="entry name" value="STAS_SulP_like_sulfate_transporter"/>
    <property type="match status" value="1"/>
</dbReference>
<evidence type="ECO:0000256" key="4">
    <source>
        <dbReference type="ARBA" id="ARBA00023136"/>
    </source>
</evidence>
<protein>
    <submittedName>
        <fullName evidence="7">Sulphate transporter</fullName>
    </submittedName>
</protein>
<dbReference type="OrthoDB" id="9771198at2"/>
<dbReference type="HOGENOM" id="CLU_003182_13_1_7"/>
<sequence precursor="true">MFKNIKNDILGGVTAAVVALPLALAFGVASGAGAEAGIYGAIILGFFAALFGGTPTQISGPTGPMTVITAAAIVAFKDDLASVMTVIFLAGIIQISFGIFGIGKWIKFIPYPVISGFMTGIGIIIIILQINPFLGVDGYGSVIHTLIEIPNTFQLANNDSLIIAYITLIIMFLTPKVITKIIPSALIALIVMTSFSIYYGYDIKVIGEIPTSLPNFVLPFNFDILKLKDIFMYALTLALLGTIDTLLTSLVADSMTKTKHRPNKELIGQGIGNSLCAFVGGIPGAGATMRTVINIKSGGVTRISGMTHSIMLLITVVFFAKYASQVPLAVLSGILIKVGVDIIDYRFFRIMKVLHKNDILIMITVLLLTVFVDLIMAVGAGITFAAISAVYKISKETRIQTIKSFKDSPFDIDIDNTDIRILRIDGAFFFGSAMILERRIKKVLKAKYIIIDCRDIAFLDISAIITIEEIINLLKDYNIDVSLVVKERDRRRLVKIEDSEIFKNTLIYKNMDLAINKIQKENLQIHE</sequence>
<dbReference type="GO" id="GO:0016020">
    <property type="term" value="C:membrane"/>
    <property type="evidence" value="ECO:0007669"/>
    <property type="project" value="UniProtKB-SubCell"/>
</dbReference>
<feature type="transmembrane region" description="Helical" evidence="5">
    <location>
        <begin position="114"/>
        <end position="135"/>
    </location>
</feature>
<proteinExistence type="predicted"/>
<comment type="subcellular location">
    <subcellularLocation>
        <location evidence="1">Membrane</location>
        <topology evidence="1">Multi-pass membrane protein</topology>
    </subcellularLocation>
</comment>
<dbReference type="InterPro" id="IPR036513">
    <property type="entry name" value="STAS_dom_sf"/>
</dbReference>
<feature type="transmembrane region" description="Helical" evidence="5">
    <location>
        <begin position="82"/>
        <end position="102"/>
    </location>
</feature>
<dbReference type="Proteomes" id="UP000000939">
    <property type="component" value="Chromosome"/>
</dbReference>
<name>D5V1J8_ARCNC</name>
<dbReference type="EMBL" id="CP001999">
    <property type="protein sequence ID" value="ADG93432.1"/>
    <property type="molecule type" value="Genomic_DNA"/>
</dbReference>
<dbReference type="STRING" id="572480.Arnit_1778"/>
<evidence type="ECO:0000256" key="1">
    <source>
        <dbReference type="ARBA" id="ARBA00004141"/>
    </source>
</evidence>
<organism evidence="7 8">
    <name type="scientific">Arcobacter nitrofigilis (strain ATCC 33309 / DSM 7299 / CCUG 15893 / LMG 7604 / NCTC 12251 / CI)</name>
    <name type="common">Campylobacter nitrofigilis</name>
    <dbReference type="NCBI Taxonomy" id="572480"/>
    <lineage>
        <taxon>Bacteria</taxon>
        <taxon>Pseudomonadati</taxon>
        <taxon>Campylobacterota</taxon>
        <taxon>Epsilonproteobacteria</taxon>
        <taxon>Campylobacterales</taxon>
        <taxon>Arcobacteraceae</taxon>
        <taxon>Arcobacter</taxon>
    </lineage>
</organism>
<feature type="domain" description="STAS" evidence="6">
    <location>
        <begin position="418"/>
        <end position="518"/>
    </location>
</feature>
<feature type="transmembrane region" description="Helical" evidence="5">
    <location>
        <begin position="35"/>
        <end position="51"/>
    </location>
</feature>
<accession>D5V1J8</accession>
<feature type="transmembrane region" description="Helical" evidence="5">
    <location>
        <begin position="359"/>
        <end position="391"/>
    </location>
</feature>
<dbReference type="RefSeq" id="WP_013135577.1">
    <property type="nucleotide sequence ID" value="NC_014166.1"/>
</dbReference>
<reference evidence="7" key="1">
    <citation type="journal article" date="2010" name="Stand. Genomic Sci.">
        <title>Complete genome sequence of Arcobacter nitrofigilis type strain (CI).</title>
        <authorList>
            <person name="Pati A."/>
            <person name="Gronow S."/>
            <person name="Lapidus A."/>
            <person name="Copeland A."/>
            <person name="Glavina Del Rio T."/>
            <person name="Nolan M."/>
            <person name="Lucas S."/>
            <person name="Tice H."/>
            <person name="Cheng J.F."/>
            <person name="Han C."/>
            <person name="Chertkov O."/>
            <person name="Bruce D."/>
            <person name="Tapia R."/>
            <person name="Goodwin L."/>
            <person name="Pitluck S."/>
            <person name="Liolios K."/>
            <person name="Ivanova N."/>
            <person name="Mavromatis K."/>
            <person name="Chen A."/>
            <person name="Palaniappan K."/>
            <person name="Land M."/>
            <person name="Hauser L."/>
            <person name="Chang Y.J."/>
            <person name="Jeffries C.D."/>
            <person name="Detter J.C."/>
            <person name="Rohde M."/>
            <person name="Goker M."/>
            <person name="Bristow J."/>
            <person name="Eisen J.A."/>
            <person name="Markowitz V."/>
            <person name="Hugenholtz P."/>
            <person name="Klenk H.P."/>
            <person name="Kyrpides N.C."/>
        </authorList>
    </citation>
    <scope>NUCLEOTIDE SEQUENCE [LARGE SCALE GENOMIC DNA]</scope>
    <source>
        <strain evidence="7">DSM 7299</strain>
    </source>
</reference>
<dbReference type="Pfam" id="PF00916">
    <property type="entry name" value="Sulfate_transp"/>
    <property type="match status" value="1"/>
</dbReference>
<dbReference type="InterPro" id="IPR001902">
    <property type="entry name" value="SLC26A/SulP_fam"/>
</dbReference>
<feature type="transmembrane region" description="Helical" evidence="5">
    <location>
        <begin position="155"/>
        <end position="174"/>
    </location>
</feature>
<evidence type="ECO:0000313" key="8">
    <source>
        <dbReference type="Proteomes" id="UP000000939"/>
    </source>
</evidence>
<dbReference type="KEGG" id="ant:Arnit_1778"/>
<gene>
    <name evidence="7" type="ordered locus">Arnit_1778</name>
</gene>
<keyword evidence="2 5" id="KW-0812">Transmembrane</keyword>
<dbReference type="AlphaFoldDB" id="D5V1J8"/>
<keyword evidence="3 5" id="KW-1133">Transmembrane helix</keyword>
<dbReference type="SUPFAM" id="SSF52091">
    <property type="entry name" value="SpoIIaa-like"/>
    <property type="match status" value="1"/>
</dbReference>
<dbReference type="InterPro" id="IPR002645">
    <property type="entry name" value="STAS_dom"/>
</dbReference>
<keyword evidence="4 5" id="KW-0472">Membrane</keyword>
<feature type="transmembrane region" description="Helical" evidence="5">
    <location>
        <begin position="299"/>
        <end position="320"/>
    </location>
</feature>
<dbReference type="PROSITE" id="PS50801">
    <property type="entry name" value="STAS"/>
    <property type="match status" value="1"/>
</dbReference>
<dbReference type="InterPro" id="IPR011547">
    <property type="entry name" value="SLC26A/SulP_dom"/>
</dbReference>
<dbReference type="PANTHER" id="PTHR11814">
    <property type="entry name" value="SULFATE TRANSPORTER"/>
    <property type="match status" value="1"/>
</dbReference>
<keyword evidence="8" id="KW-1185">Reference proteome</keyword>
<evidence type="ECO:0000313" key="7">
    <source>
        <dbReference type="EMBL" id="ADG93432.1"/>
    </source>
</evidence>
<evidence type="ECO:0000256" key="2">
    <source>
        <dbReference type="ARBA" id="ARBA00022692"/>
    </source>
</evidence>
<evidence type="ECO:0000259" key="6">
    <source>
        <dbReference type="PROSITE" id="PS50801"/>
    </source>
</evidence>
<evidence type="ECO:0000256" key="5">
    <source>
        <dbReference type="SAM" id="Phobius"/>
    </source>
</evidence>
<dbReference type="eggNOG" id="COG0659">
    <property type="taxonomic scope" value="Bacteria"/>
</dbReference>